<protein>
    <submittedName>
        <fullName evidence="8">Major Facilitator Superfamily (MFS)</fullName>
    </submittedName>
</protein>
<evidence type="ECO:0000256" key="6">
    <source>
        <dbReference type="SAM" id="Phobius"/>
    </source>
</evidence>
<feature type="transmembrane region" description="Helical" evidence="6">
    <location>
        <begin position="20"/>
        <end position="40"/>
    </location>
</feature>
<organism evidence="8 9">
    <name type="scientific">Thraustotheca clavata</name>
    <dbReference type="NCBI Taxonomy" id="74557"/>
    <lineage>
        <taxon>Eukaryota</taxon>
        <taxon>Sar</taxon>
        <taxon>Stramenopiles</taxon>
        <taxon>Oomycota</taxon>
        <taxon>Saprolegniomycetes</taxon>
        <taxon>Saprolegniales</taxon>
        <taxon>Achlyaceae</taxon>
        <taxon>Thraustotheca</taxon>
    </lineage>
</organism>
<evidence type="ECO:0000256" key="2">
    <source>
        <dbReference type="ARBA" id="ARBA00022448"/>
    </source>
</evidence>
<accession>A0A1V9ZRR8</accession>
<dbReference type="Gene3D" id="1.20.1250.20">
    <property type="entry name" value="MFS general substrate transporter like domains"/>
    <property type="match status" value="1"/>
</dbReference>
<comment type="subcellular location">
    <subcellularLocation>
        <location evidence="1">Endomembrane system</location>
        <topology evidence="1">Multi-pass membrane protein</topology>
    </subcellularLocation>
</comment>
<dbReference type="PROSITE" id="PS50850">
    <property type="entry name" value="MFS"/>
    <property type="match status" value="1"/>
</dbReference>
<dbReference type="EMBL" id="JNBS01001689">
    <property type="protein sequence ID" value="OQS00726.1"/>
    <property type="molecule type" value="Genomic_DNA"/>
</dbReference>
<keyword evidence="5 6" id="KW-0472">Membrane</keyword>
<evidence type="ECO:0000313" key="8">
    <source>
        <dbReference type="EMBL" id="OQS00726.1"/>
    </source>
</evidence>
<dbReference type="OrthoDB" id="64223at2759"/>
<dbReference type="AlphaFoldDB" id="A0A1V9ZRR8"/>
<keyword evidence="9" id="KW-1185">Reference proteome</keyword>
<dbReference type="PANTHER" id="PTHR23510">
    <property type="entry name" value="INNER MEMBRANE TRANSPORT PROTEIN YAJR"/>
    <property type="match status" value="1"/>
</dbReference>
<dbReference type="Proteomes" id="UP000243217">
    <property type="component" value="Unassembled WGS sequence"/>
</dbReference>
<dbReference type="GO" id="GO:0022857">
    <property type="term" value="F:transmembrane transporter activity"/>
    <property type="evidence" value="ECO:0007669"/>
    <property type="project" value="InterPro"/>
</dbReference>
<dbReference type="SUPFAM" id="SSF103473">
    <property type="entry name" value="MFS general substrate transporter"/>
    <property type="match status" value="1"/>
</dbReference>
<evidence type="ECO:0000256" key="1">
    <source>
        <dbReference type="ARBA" id="ARBA00004127"/>
    </source>
</evidence>
<evidence type="ECO:0000259" key="7">
    <source>
        <dbReference type="PROSITE" id="PS50850"/>
    </source>
</evidence>
<dbReference type="InterPro" id="IPR020846">
    <property type="entry name" value="MFS_dom"/>
</dbReference>
<keyword evidence="2" id="KW-0813">Transport</keyword>
<evidence type="ECO:0000256" key="5">
    <source>
        <dbReference type="ARBA" id="ARBA00023136"/>
    </source>
</evidence>
<reference evidence="8 9" key="1">
    <citation type="journal article" date="2014" name="Genome Biol. Evol.">
        <title>The secreted proteins of Achlya hypogyna and Thraustotheca clavata identify the ancestral oomycete secretome and reveal gene acquisitions by horizontal gene transfer.</title>
        <authorList>
            <person name="Misner I."/>
            <person name="Blouin N."/>
            <person name="Leonard G."/>
            <person name="Richards T.A."/>
            <person name="Lane C.E."/>
        </authorList>
    </citation>
    <scope>NUCLEOTIDE SEQUENCE [LARGE SCALE GENOMIC DNA]</scope>
    <source>
        <strain evidence="8 9">ATCC 34112</strain>
    </source>
</reference>
<sequence length="147" mass="16123">MSTLFLYCKSLGGGLHHMGLLTSFFSIGRLISSTLFGYVSDRYNCRIVYILSLILGLVGNFIYFVPDIRVLLISRFLVGFSSGNISVCRTNVATMTRVDIRLKYLTILAISVYFGYALTPGLAGLTAKVGFSIWGLAVNAYTGTVYC</sequence>
<keyword evidence="4 6" id="KW-1133">Transmembrane helix</keyword>
<dbReference type="InterPro" id="IPR036259">
    <property type="entry name" value="MFS_trans_sf"/>
</dbReference>
<dbReference type="PANTHER" id="PTHR23510:SF3">
    <property type="entry name" value="MAJOR FACILITATOR SUPERFAMILY DOMAIN-CONTAINING PROTEIN 8"/>
    <property type="match status" value="1"/>
</dbReference>
<feature type="transmembrane region" description="Helical" evidence="6">
    <location>
        <begin position="104"/>
        <end position="125"/>
    </location>
</feature>
<proteinExistence type="predicted"/>
<comment type="caution">
    <text evidence="8">The sequence shown here is derived from an EMBL/GenBank/DDBJ whole genome shotgun (WGS) entry which is preliminary data.</text>
</comment>
<name>A0A1V9ZRR8_9STRA</name>
<dbReference type="Pfam" id="PF07690">
    <property type="entry name" value="MFS_1"/>
    <property type="match status" value="1"/>
</dbReference>
<dbReference type="InterPro" id="IPR011701">
    <property type="entry name" value="MFS"/>
</dbReference>
<evidence type="ECO:0000313" key="9">
    <source>
        <dbReference type="Proteomes" id="UP000243217"/>
    </source>
</evidence>
<gene>
    <name evidence="8" type="ORF">THRCLA_21662</name>
</gene>
<feature type="transmembrane region" description="Helical" evidence="6">
    <location>
        <begin position="47"/>
        <end position="66"/>
    </location>
</feature>
<feature type="transmembrane region" description="Helical" evidence="6">
    <location>
        <begin position="72"/>
        <end position="92"/>
    </location>
</feature>
<dbReference type="InterPro" id="IPR051068">
    <property type="entry name" value="MFS_Domain-Containing_Protein"/>
</dbReference>
<feature type="domain" description="Major facilitator superfamily (MFS) profile" evidence="7">
    <location>
        <begin position="1"/>
        <end position="147"/>
    </location>
</feature>
<evidence type="ECO:0000256" key="3">
    <source>
        <dbReference type="ARBA" id="ARBA00022692"/>
    </source>
</evidence>
<dbReference type="STRING" id="74557.A0A1V9ZRR8"/>
<keyword evidence="3 6" id="KW-0812">Transmembrane</keyword>
<dbReference type="GO" id="GO:0012505">
    <property type="term" value="C:endomembrane system"/>
    <property type="evidence" value="ECO:0007669"/>
    <property type="project" value="UniProtKB-SubCell"/>
</dbReference>
<evidence type="ECO:0000256" key="4">
    <source>
        <dbReference type="ARBA" id="ARBA00022989"/>
    </source>
</evidence>